<reference evidence="2" key="1">
    <citation type="journal article" date="2015" name="Nature">
        <title>Complex archaea that bridge the gap between prokaryotes and eukaryotes.</title>
        <authorList>
            <person name="Spang A."/>
            <person name="Saw J.H."/>
            <person name="Jorgensen S.L."/>
            <person name="Zaremba-Niedzwiedzka K."/>
            <person name="Martijn J."/>
            <person name="Lind A.E."/>
            <person name="van Eijk R."/>
            <person name="Schleper C."/>
            <person name="Guy L."/>
            <person name="Ettema T.J."/>
        </authorList>
    </citation>
    <scope>NUCLEOTIDE SEQUENCE</scope>
</reference>
<name>A0A0F9KSQ9_9ZZZZ</name>
<dbReference type="EMBL" id="LAZR01007435">
    <property type="protein sequence ID" value="KKM85294.1"/>
    <property type="molecule type" value="Genomic_DNA"/>
</dbReference>
<comment type="caution">
    <text evidence="2">The sequence shown here is derived from an EMBL/GenBank/DDBJ whole genome shotgun (WGS) entry which is preliminary data.</text>
</comment>
<protein>
    <submittedName>
        <fullName evidence="2">Uncharacterized protein</fullName>
    </submittedName>
</protein>
<evidence type="ECO:0000256" key="1">
    <source>
        <dbReference type="SAM" id="MobiDB-lite"/>
    </source>
</evidence>
<feature type="compositionally biased region" description="Basic and acidic residues" evidence="1">
    <location>
        <begin position="1"/>
        <end position="47"/>
    </location>
</feature>
<gene>
    <name evidence="2" type="ORF">LCGC14_1290480</name>
</gene>
<proteinExistence type="predicted"/>
<sequence length="97" mass="10821">MDNKKKESQPADMHSDGVHFDSDILESKRNESARASDAKEDTSENLKSDSSATNSKDKEDKKDENGQTTAKKDEQKIIDDMEGGYNRDAPINDKNNS</sequence>
<feature type="region of interest" description="Disordered" evidence="1">
    <location>
        <begin position="1"/>
        <end position="97"/>
    </location>
</feature>
<accession>A0A0F9KSQ9</accession>
<feature type="compositionally biased region" description="Basic and acidic residues" evidence="1">
    <location>
        <begin position="55"/>
        <end position="79"/>
    </location>
</feature>
<evidence type="ECO:0000313" key="2">
    <source>
        <dbReference type="EMBL" id="KKM85294.1"/>
    </source>
</evidence>
<dbReference type="AlphaFoldDB" id="A0A0F9KSQ9"/>
<organism evidence="2">
    <name type="scientific">marine sediment metagenome</name>
    <dbReference type="NCBI Taxonomy" id="412755"/>
    <lineage>
        <taxon>unclassified sequences</taxon>
        <taxon>metagenomes</taxon>
        <taxon>ecological metagenomes</taxon>
    </lineage>
</organism>